<protein>
    <recommendedName>
        <fullName evidence="3">DUF4935 domain-containing protein</fullName>
    </recommendedName>
</protein>
<sequence length="291" mass="34518">MNMETFFLDTNILVKWIYRKLLNEKEDIERFISSLSKDQCIILDINLSEFESIINDAYNMVSHIIYEKILSRSDWKELDIKGKFQIINDIRKNFDRLYDEIRKTHYNELISPGGIRQILAKEFFKKLEDKVVNLDPEVLRNHIALNGRTEDLIDYLSSVKAIIKQKFTVLDNVKILINDYVIKEIQLIYEGINRHLRNLKSQGYKKVPSRKDQLIFQYLFLLLREGIYDNIVFITDDNDFERMYRAILNYSDDIIKGKVDPRGEFRGHAMEIKNTLGKLVIKNINELISNK</sequence>
<dbReference type="KEGG" id="sso:SSO0795"/>
<dbReference type="HOGENOM" id="CLU_945338_0_0_2"/>
<organism evidence="1 2">
    <name type="scientific">Saccharolobus solfataricus (strain ATCC 35092 / DSM 1617 / JCM 11322 / P2)</name>
    <name type="common">Sulfolobus solfataricus</name>
    <dbReference type="NCBI Taxonomy" id="273057"/>
    <lineage>
        <taxon>Archaea</taxon>
        <taxon>Thermoproteota</taxon>
        <taxon>Thermoprotei</taxon>
        <taxon>Sulfolobales</taxon>
        <taxon>Sulfolobaceae</taxon>
        <taxon>Saccharolobus</taxon>
    </lineage>
</organism>
<evidence type="ECO:0000313" key="1">
    <source>
        <dbReference type="EMBL" id="AAK41093.1"/>
    </source>
</evidence>
<evidence type="ECO:0008006" key="3">
    <source>
        <dbReference type="Google" id="ProtNLM"/>
    </source>
</evidence>
<gene>
    <name evidence="1" type="ordered locus">SSO0795</name>
</gene>
<dbReference type="EMBL" id="AE006641">
    <property type="protein sequence ID" value="AAK41093.1"/>
    <property type="molecule type" value="Genomic_DNA"/>
</dbReference>
<name>Q7LXH8_SACS2</name>
<evidence type="ECO:0000313" key="2">
    <source>
        <dbReference type="Proteomes" id="UP000001974"/>
    </source>
</evidence>
<dbReference type="PIR" id="F90229">
    <property type="entry name" value="F90229"/>
</dbReference>
<accession>Q7LXH8</accession>
<dbReference type="PaxDb" id="273057-SSO0795"/>
<proteinExistence type="predicted"/>
<reference evidence="2" key="1">
    <citation type="journal article" date="2001" name="Proc. Natl. Acad. Sci. U.S.A.">
        <title>The complete genome of the crenarchaeon Sulfolobus solfataricus P2.</title>
        <authorList>
            <person name="She Q."/>
            <person name="Singh R.K."/>
            <person name="Confalonieri F."/>
            <person name="Zivanovic Y."/>
            <person name="Allard G."/>
            <person name="Awayez M.J."/>
            <person name="Chan-Weiher C.C.-Y."/>
            <person name="Clausen I.G."/>
            <person name="Curtis B.A."/>
            <person name="De Moors A."/>
            <person name="Erauso G."/>
            <person name="Fletcher C."/>
            <person name="Gordon P.M.K."/>
            <person name="Heikamp-de Jong I."/>
            <person name="Jeffries A.C."/>
            <person name="Kozera C.J."/>
            <person name="Medina N."/>
            <person name="Peng X."/>
            <person name="Thi-Ngoc H.P."/>
            <person name="Redder P."/>
            <person name="Schenk M.E."/>
            <person name="Theriault C."/>
            <person name="Tolstrup N."/>
            <person name="Charlebois R.L."/>
            <person name="Doolittle W.F."/>
            <person name="Duguet M."/>
            <person name="Gaasterland T."/>
            <person name="Garrett R.A."/>
            <person name="Ragan M.A."/>
            <person name="Sensen C.W."/>
            <person name="Van der Oost J."/>
        </authorList>
    </citation>
    <scope>NUCLEOTIDE SEQUENCE [LARGE SCALE GENOMIC DNA]</scope>
    <source>
        <strain evidence="2">ATCC 35092 / DSM 1617 / JCM 11322 / P2</strain>
    </source>
</reference>
<dbReference type="Proteomes" id="UP000001974">
    <property type="component" value="Chromosome"/>
</dbReference>
<dbReference type="EnsemblBacteria" id="AAK41093">
    <property type="protein sequence ID" value="AAK41093"/>
    <property type="gene ID" value="SSO0795"/>
</dbReference>
<dbReference type="PATRIC" id="fig|273057.12.peg.801"/>
<dbReference type="STRING" id="273057.SSO0795"/>
<dbReference type="AlphaFoldDB" id="Q7LXH8"/>
<dbReference type="eggNOG" id="arCOG07186">
    <property type="taxonomic scope" value="Archaea"/>
</dbReference>
<dbReference type="InParanoid" id="Q7LXH8"/>
<keyword evidence="2" id="KW-1185">Reference proteome</keyword>